<sequence>MNVMDSGERTWPGSTIPVPQDNRPVGLGSEPTTPGGGSSPP</sequence>
<evidence type="ECO:0000256" key="1">
    <source>
        <dbReference type="SAM" id="MobiDB-lite"/>
    </source>
</evidence>
<comment type="caution">
    <text evidence="2">The sequence shown here is derived from an EMBL/GenBank/DDBJ whole genome shotgun (WGS) entry which is preliminary data.</text>
</comment>
<evidence type="ECO:0000313" key="2">
    <source>
        <dbReference type="EMBL" id="ELP62763.1"/>
    </source>
</evidence>
<gene>
    <name evidence="2" type="ORF">STRTUCAR8_03168</name>
</gene>
<evidence type="ECO:0000313" key="3">
    <source>
        <dbReference type="Proteomes" id="UP000010931"/>
    </source>
</evidence>
<dbReference type="Proteomes" id="UP000010931">
    <property type="component" value="Unassembled WGS sequence"/>
</dbReference>
<protein>
    <submittedName>
        <fullName evidence="2">Uncharacterized protein</fullName>
    </submittedName>
</protein>
<dbReference type="AlphaFoldDB" id="L7ETM1"/>
<organism evidence="2 3">
    <name type="scientific">Streptomyces turgidiscabies (strain Car8)</name>
    <dbReference type="NCBI Taxonomy" id="698760"/>
    <lineage>
        <taxon>Bacteria</taxon>
        <taxon>Bacillati</taxon>
        <taxon>Actinomycetota</taxon>
        <taxon>Actinomycetes</taxon>
        <taxon>Kitasatosporales</taxon>
        <taxon>Streptomycetaceae</taxon>
        <taxon>Streptomyces</taxon>
    </lineage>
</organism>
<proteinExistence type="predicted"/>
<keyword evidence="3" id="KW-1185">Reference proteome</keyword>
<accession>L7ETM1</accession>
<name>L7ETM1_STRT8</name>
<dbReference type="EMBL" id="AEJB01000582">
    <property type="protein sequence ID" value="ELP62763.1"/>
    <property type="molecule type" value="Genomic_DNA"/>
</dbReference>
<reference evidence="2 3" key="1">
    <citation type="journal article" date="2011" name="Plasmid">
        <title>Streptomyces turgidiscabies Car8 contains a modular pathogenicity island that shares virulence genes with other actinobacterial plant pathogens.</title>
        <authorList>
            <person name="Huguet-Tapia J.C."/>
            <person name="Badger J.H."/>
            <person name="Loria R."/>
            <person name="Pettis G.S."/>
        </authorList>
    </citation>
    <scope>NUCLEOTIDE SEQUENCE [LARGE SCALE GENOMIC DNA]</scope>
    <source>
        <strain evidence="2 3">Car8</strain>
    </source>
</reference>
<feature type="region of interest" description="Disordered" evidence="1">
    <location>
        <begin position="1"/>
        <end position="41"/>
    </location>
</feature>